<feature type="transmembrane region" description="Helical" evidence="2">
    <location>
        <begin position="12"/>
        <end position="35"/>
    </location>
</feature>
<dbReference type="Proteomes" id="UP000198224">
    <property type="component" value="Chromosome I"/>
</dbReference>
<keyword evidence="2" id="KW-0472">Membrane</keyword>
<dbReference type="Gene3D" id="3.10.180.10">
    <property type="entry name" value="2,3-Dihydroxybiphenyl 1,2-Dioxygenase, domain 1"/>
    <property type="match status" value="1"/>
</dbReference>
<dbReference type="PROSITE" id="PS51819">
    <property type="entry name" value="VOC"/>
    <property type="match status" value="1"/>
</dbReference>
<dbReference type="SUPFAM" id="SSF54593">
    <property type="entry name" value="Glyoxalase/Bleomycin resistance protein/Dihydroxybiphenyl dioxygenase"/>
    <property type="match status" value="1"/>
</dbReference>
<dbReference type="InterPro" id="IPR004360">
    <property type="entry name" value="Glyas_Fos-R_dOase_dom"/>
</dbReference>
<keyword evidence="5" id="KW-1185">Reference proteome</keyword>
<proteinExistence type="predicted"/>
<evidence type="ECO:0000259" key="3">
    <source>
        <dbReference type="PROSITE" id="PS51819"/>
    </source>
</evidence>
<accession>A0A1C4W3U5</accession>
<dbReference type="PANTHER" id="PTHR33993:SF1">
    <property type="entry name" value="GLYOXALASE FAMILY PROTEIN"/>
    <property type="match status" value="1"/>
</dbReference>
<evidence type="ECO:0000313" key="4">
    <source>
        <dbReference type="EMBL" id="SCE90701.1"/>
    </source>
</evidence>
<name>A0A1C4W3U5_9ACTN</name>
<dbReference type="InterPro" id="IPR052164">
    <property type="entry name" value="Anthracycline_SecMetBiosynth"/>
</dbReference>
<dbReference type="AlphaFoldDB" id="A0A1C4W3U5"/>
<keyword evidence="2" id="KW-1133">Transmembrane helix</keyword>
<evidence type="ECO:0000313" key="5">
    <source>
        <dbReference type="Proteomes" id="UP000198224"/>
    </source>
</evidence>
<feature type="region of interest" description="Disordered" evidence="1">
    <location>
        <begin position="76"/>
        <end position="101"/>
    </location>
</feature>
<reference evidence="5" key="1">
    <citation type="submission" date="2016-06" db="EMBL/GenBank/DDBJ databases">
        <authorList>
            <person name="Varghese N."/>
            <person name="Submissions Spin"/>
        </authorList>
    </citation>
    <scope>NUCLEOTIDE SEQUENCE [LARGE SCALE GENOMIC DNA]</scope>
    <source>
        <strain evidence="5">DSM 45160</strain>
    </source>
</reference>
<dbReference type="InterPro" id="IPR037523">
    <property type="entry name" value="VOC_core"/>
</dbReference>
<sequence length="218" mass="23181">MALFQRSTSTAQLPAVLAANGAILVLAVPLGTMLGGPLVGAIGARPTLLLCAVAIVALGLVAAGFAISRRSARTLRRPRRRSHVSGSSYPGRTMPGMSETTPHQHHAIDYVEFTVTDLAEARRFYTEAFGWQFNDYGPGYAGIRNPQGDSEVGGLRLDETVRAGGPLVLLFSTDLDTSVQAVKDAGGQVVDGPYDFPGGRRFHFTDPSGNELGVWAER</sequence>
<dbReference type="CDD" id="cd07247">
    <property type="entry name" value="SgaA_N_like"/>
    <property type="match status" value="1"/>
</dbReference>
<organism evidence="4 5">
    <name type="scientific">Micromonospora chokoriensis</name>
    <dbReference type="NCBI Taxonomy" id="356851"/>
    <lineage>
        <taxon>Bacteria</taxon>
        <taxon>Bacillati</taxon>
        <taxon>Actinomycetota</taxon>
        <taxon>Actinomycetes</taxon>
        <taxon>Micromonosporales</taxon>
        <taxon>Micromonosporaceae</taxon>
        <taxon>Micromonospora</taxon>
    </lineage>
</organism>
<dbReference type="EMBL" id="LT607409">
    <property type="protein sequence ID" value="SCE90701.1"/>
    <property type="molecule type" value="Genomic_DNA"/>
</dbReference>
<evidence type="ECO:0000256" key="1">
    <source>
        <dbReference type="SAM" id="MobiDB-lite"/>
    </source>
</evidence>
<gene>
    <name evidence="4" type="ORF">GA0070612_2081</name>
</gene>
<protein>
    <recommendedName>
        <fullName evidence="3">VOC domain-containing protein</fullName>
    </recommendedName>
</protein>
<evidence type="ECO:0000256" key="2">
    <source>
        <dbReference type="SAM" id="Phobius"/>
    </source>
</evidence>
<dbReference type="InterPro" id="IPR029068">
    <property type="entry name" value="Glyas_Bleomycin-R_OHBP_Dase"/>
</dbReference>
<dbReference type="PANTHER" id="PTHR33993">
    <property type="entry name" value="GLYOXALASE-RELATED"/>
    <property type="match status" value="1"/>
</dbReference>
<feature type="transmembrane region" description="Helical" evidence="2">
    <location>
        <begin position="47"/>
        <end position="67"/>
    </location>
</feature>
<dbReference type="Pfam" id="PF00903">
    <property type="entry name" value="Glyoxalase"/>
    <property type="match status" value="1"/>
</dbReference>
<feature type="domain" description="VOC" evidence="3">
    <location>
        <begin position="107"/>
        <end position="217"/>
    </location>
</feature>
<keyword evidence="2" id="KW-0812">Transmembrane</keyword>